<feature type="domain" description="CCHC-type" evidence="4">
    <location>
        <begin position="175"/>
        <end position="189"/>
    </location>
</feature>
<dbReference type="SUPFAM" id="SSF57756">
    <property type="entry name" value="Retrovirus zinc finger-like domains"/>
    <property type="match status" value="3"/>
</dbReference>
<feature type="region of interest" description="Disordered" evidence="3">
    <location>
        <begin position="15"/>
        <end position="34"/>
    </location>
</feature>
<dbReference type="InterPro" id="IPR001878">
    <property type="entry name" value="Znf_CCHC"/>
</dbReference>
<gene>
    <name evidence="5" type="ORF">IAS62_000259</name>
</gene>
<evidence type="ECO:0000256" key="1">
    <source>
        <dbReference type="ARBA" id="ARBA00022664"/>
    </source>
</evidence>
<dbReference type="InterPro" id="IPR051714">
    <property type="entry name" value="Znf_CCHC_NABP"/>
</dbReference>
<dbReference type="PANTHER" id="PTHR23002">
    <property type="entry name" value="ZINC FINGER CCHC DOMAIN CONTAINING PROTEIN"/>
    <property type="match status" value="1"/>
</dbReference>
<name>A0ABZ2AKC9_9TREE</name>
<dbReference type="RefSeq" id="XP_064718223.1">
    <property type="nucleotide sequence ID" value="XM_064862151.1"/>
</dbReference>
<evidence type="ECO:0000256" key="3">
    <source>
        <dbReference type="SAM" id="MobiDB-lite"/>
    </source>
</evidence>
<keyword evidence="2" id="KW-0479">Metal-binding</keyword>
<feature type="domain" description="CCHC-type" evidence="4">
    <location>
        <begin position="252"/>
        <end position="268"/>
    </location>
</feature>
<keyword evidence="6" id="KW-1185">Reference proteome</keyword>
<dbReference type="InterPro" id="IPR036875">
    <property type="entry name" value="Znf_CCHC_sf"/>
</dbReference>
<feature type="domain" description="CCHC-type" evidence="4">
    <location>
        <begin position="150"/>
        <end position="165"/>
    </location>
</feature>
<dbReference type="Gene3D" id="4.10.60.10">
    <property type="entry name" value="Zinc finger, CCHC-type"/>
    <property type="match status" value="4"/>
</dbReference>
<accession>A0ABZ2AKC9</accession>
<proteinExistence type="predicted"/>
<dbReference type="GeneID" id="89987035"/>
<feature type="domain" description="CCHC-type" evidence="4">
    <location>
        <begin position="126"/>
        <end position="141"/>
    </location>
</feature>
<dbReference type="EMBL" id="CP143806">
    <property type="protein sequence ID" value="WVO18983.1"/>
    <property type="molecule type" value="Genomic_DNA"/>
</dbReference>
<dbReference type="SMART" id="SM00343">
    <property type="entry name" value="ZnF_C2HC"/>
    <property type="match status" value="6"/>
</dbReference>
<dbReference type="PROSITE" id="PS50158">
    <property type="entry name" value="ZF_CCHC"/>
    <property type="match status" value="6"/>
</dbReference>
<keyword evidence="1" id="KW-0507">mRNA processing</keyword>
<evidence type="ECO:0000313" key="5">
    <source>
        <dbReference type="EMBL" id="WVO18983.1"/>
    </source>
</evidence>
<organism evidence="5 6">
    <name type="scientific">Cryptococcus decagattii</name>
    <dbReference type="NCBI Taxonomy" id="1859122"/>
    <lineage>
        <taxon>Eukaryota</taxon>
        <taxon>Fungi</taxon>
        <taxon>Dikarya</taxon>
        <taxon>Basidiomycota</taxon>
        <taxon>Agaricomycotina</taxon>
        <taxon>Tremellomycetes</taxon>
        <taxon>Tremellales</taxon>
        <taxon>Cryptococcaceae</taxon>
        <taxon>Cryptococcus</taxon>
        <taxon>Cryptococcus gattii species complex</taxon>
    </lineage>
</organism>
<evidence type="ECO:0000256" key="2">
    <source>
        <dbReference type="PROSITE-ProRule" id="PRU00047"/>
    </source>
</evidence>
<evidence type="ECO:0000259" key="4">
    <source>
        <dbReference type="PROSITE" id="PS50158"/>
    </source>
</evidence>
<reference evidence="5 6" key="1">
    <citation type="submission" date="2024-01" db="EMBL/GenBank/DDBJ databases">
        <title>Comparative genomics of Cryptococcus and Kwoniella reveals pathogenesis evolution and contrasting modes of karyotype evolution via chromosome fusion or intercentromeric recombination.</title>
        <authorList>
            <person name="Coelho M.A."/>
            <person name="David-Palma M."/>
            <person name="Shea T."/>
            <person name="Bowers K."/>
            <person name="McGinley-Smith S."/>
            <person name="Mohammad A.W."/>
            <person name="Gnirke A."/>
            <person name="Yurkov A.M."/>
            <person name="Nowrousian M."/>
            <person name="Sun S."/>
            <person name="Cuomo C.A."/>
            <person name="Heitman J."/>
        </authorList>
    </citation>
    <scope>NUCLEOTIDE SEQUENCE [LARGE SCALE GENOMIC DNA]</scope>
    <source>
        <strain evidence="5 6">7685027</strain>
    </source>
</reference>
<feature type="domain" description="CCHC-type" evidence="4">
    <location>
        <begin position="106"/>
        <end position="119"/>
    </location>
</feature>
<keyword evidence="2" id="KW-0862">Zinc</keyword>
<evidence type="ECO:0000313" key="6">
    <source>
        <dbReference type="Proteomes" id="UP001432216"/>
    </source>
</evidence>
<sequence length="276" mass="29390">MLKPQQPVAFLPLATLPRAPAGGGGGRRRRRRPEEESHCLTLNFSFLVDLTNKVACSLSHSIHLFSSSNSCLSVCGGKYGSIRTRGRSKTKTMFGAAAVPGSRQGCFKCGNLGHIAENCQAPGRLCYNCREPGHESTNCPQPRSTDGKQCYACGGVGHVKSDCPSMRGAFGPGQKCFKCGRPGHLARECTVPGFVGAFRGRGGFGGAFGGRPRPPVNPDGTPVKCYRCNGENHLARDCLAPRDEAAILASKKCYKCQETGHIARDCTKEDVSPAAE</sequence>
<protein>
    <recommendedName>
        <fullName evidence="4">CCHC-type domain-containing protein</fullName>
    </recommendedName>
</protein>
<dbReference type="Proteomes" id="UP001432216">
    <property type="component" value="Chromosome 1"/>
</dbReference>
<keyword evidence="2" id="KW-0863">Zinc-finger</keyword>
<dbReference type="Pfam" id="PF00098">
    <property type="entry name" value="zf-CCHC"/>
    <property type="match status" value="6"/>
</dbReference>
<feature type="domain" description="CCHC-type" evidence="4">
    <location>
        <begin position="224"/>
        <end position="238"/>
    </location>
</feature>